<comment type="caution">
    <text evidence="6">The sequence shown here is derived from an EMBL/GenBank/DDBJ whole genome shotgun (WGS) entry which is preliminary data.</text>
</comment>
<gene>
    <name evidence="6" type="ORF">GCM10022409_24080</name>
</gene>
<evidence type="ECO:0000313" key="6">
    <source>
        <dbReference type="EMBL" id="GAA4037977.1"/>
    </source>
</evidence>
<keyword evidence="2 5" id="KW-0812">Transmembrane</keyword>
<dbReference type="InterPro" id="IPR032808">
    <property type="entry name" value="DoxX"/>
</dbReference>
<evidence type="ECO:0000256" key="1">
    <source>
        <dbReference type="ARBA" id="ARBA00004141"/>
    </source>
</evidence>
<reference evidence="7" key="1">
    <citation type="journal article" date="2019" name="Int. J. Syst. Evol. Microbiol.">
        <title>The Global Catalogue of Microorganisms (GCM) 10K type strain sequencing project: providing services to taxonomists for standard genome sequencing and annotation.</title>
        <authorList>
            <consortium name="The Broad Institute Genomics Platform"/>
            <consortium name="The Broad Institute Genome Sequencing Center for Infectious Disease"/>
            <person name="Wu L."/>
            <person name="Ma J."/>
        </authorList>
    </citation>
    <scope>NUCLEOTIDE SEQUENCE [LARGE SCALE GENOMIC DNA]</scope>
    <source>
        <strain evidence="7">JCM 17225</strain>
    </source>
</reference>
<evidence type="ECO:0000256" key="3">
    <source>
        <dbReference type="ARBA" id="ARBA00022989"/>
    </source>
</evidence>
<dbReference type="Proteomes" id="UP001501469">
    <property type="component" value="Unassembled WGS sequence"/>
</dbReference>
<dbReference type="RefSeq" id="WP_345054646.1">
    <property type="nucleotide sequence ID" value="NZ_BAABDK010000017.1"/>
</dbReference>
<feature type="transmembrane region" description="Helical" evidence="5">
    <location>
        <begin position="94"/>
        <end position="114"/>
    </location>
</feature>
<evidence type="ECO:0000313" key="7">
    <source>
        <dbReference type="Proteomes" id="UP001501469"/>
    </source>
</evidence>
<protein>
    <submittedName>
        <fullName evidence="6">DoxX family protein</fullName>
    </submittedName>
</protein>
<proteinExistence type="predicted"/>
<evidence type="ECO:0000256" key="5">
    <source>
        <dbReference type="SAM" id="Phobius"/>
    </source>
</evidence>
<dbReference type="PANTHER" id="PTHR36974:SF1">
    <property type="entry name" value="DOXX FAMILY MEMBRANE PROTEIN"/>
    <property type="match status" value="1"/>
</dbReference>
<dbReference type="PANTHER" id="PTHR36974">
    <property type="entry name" value="MEMBRANE PROTEIN-RELATED"/>
    <property type="match status" value="1"/>
</dbReference>
<keyword evidence="3 5" id="KW-1133">Transmembrane helix</keyword>
<accession>A0ABP7U8P8</accession>
<organism evidence="6 7">
    <name type="scientific">Hymenobacter glaciei</name>
    <dbReference type="NCBI Taxonomy" id="877209"/>
    <lineage>
        <taxon>Bacteria</taxon>
        <taxon>Pseudomonadati</taxon>
        <taxon>Bacteroidota</taxon>
        <taxon>Cytophagia</taxon>
        <taxon>Cytophagales</taxon>
        <taxon>Hymenobacteraceae</taxon>
        <taxon>Hymenobacter</taxon>
    </lineage>
</organism>
<keyword evidence="4 5" id="KW-0472">Membrane</keyword>
<evidence type="ECO:0000256" key="4">
    <source>
        <dbReference type="ARBA" id="ARBA00023136"/>
    </source>
</evidence>
<keyword evidence="7" id="KW-1185">Reference proteome</keyword>
<dbReference type="Pfam" id="PF07681">
    <property type="entry name" value="DoxX"/>
    <property type="match status" value="1"/>
</dbReference>
<sequence length="120" mass="13513">MTLRLLSRYALALVFVGAGLLHFIHPATYLAIMPPQLPQPLLLVYISGVFELLGGLGLLPARTRQLAGWGLLALLVAVFPANVYMALVHEQLHIPGWVAWGRLPLQPVIMWWVWRVMQQR</sequence>
<name>A0ABP7U8P8_9BACT</name>
<comment type="subcellular location">
    <subcellularLocation>
        <location evidence="1">Membrane</location>
        <topology evidence="1">Multi-pass membrane protein</topology>
    </subcellularLocation>
</comment>
<feature type="transmembrane region" description="Helical" evidence="5">
    <location>
        <begin position="42"/>
        <end position="59"/>
    </location>
</feature>
<feature type="transmembrane region" description="Helical" evidence="5">
    <location>
        <begin position="66"/>
        <end position="88"/>
    </location>
</feature>
<dbReference type="EMBL" id="BAABDK010000017">
    <property type="protein sequence ID" value="GAA4037977.1"/>
    <property type="molecule type" value="Genomic_DNA"/>
</dbReference>
<evidence type="ECO:0000256" key="2">
    <source>
        <dbReference type="ARBA" id="ARBA00022692"/>
    </source>
</evidence>